<accession>A0A9D1S0E7</accession>
<evidence type="ECO:0000256" key="3">
    <source>
        <dbReference type="ARBA" id="ARBA00023015"/>
    </source>
</evidence>
<dbReference type="Gene3D" id="3.40.640.10">
    <property type="entry name" value="Type I PLP-dependent aspartate aminotransferase-like (Major domain)"/>
    <property type="match status" value="1"/>
</dbReference>
<keyword evidence="5" id="KW-0804">Transcription</keyword>
<dbReference type="InterPro" id="IPR015421">
    <property type="entry name" value="PyrdxlP-dep_Trfase_major"/>
</dbReference>
<dbReference type="PANTHER" id="PTHR46577">
    <property type="entry name" value="HTH-TYPE TRANSCRIPTIONAL REGULATORY PROTEIN GABR"/>
    <property type="match status" value="1"/>
</dbReference>
<feature type="domain" description="HTH gntR-type" evidence="6">
    <location>
        <begin position="14"/>
        <end position="82"/>
    </location>
</feature>
<dbReference type="EMBL" id="DXGD01000196">
    <property type="protein sequence ID" value="HIW99556.1"/>
    <property type="molecule type" value="Genomic_DNA"/>
</dbReference>
<dbReference type="InterPro" id="IPR015424">
    <property type="entry name" value="PyrdxlP-dep_Trfase"/>
</dbReference>
<keyword evidence="7" id="KW-0032">Aminotransferase</keyword>
<dbReference type="CDD" id="cd00609">
    <property type="entry name" value="AAT_like"/>
    <property type="match status" value="1"/>
</dbReference>
<evidence type="ECO:0000313" key="7">
    <source>
        <dbReference type="EMBL" id="HIW99556.1"/>
    </source>
</evidence>
<organism evidence="7 8">
    <name type="scientific">Candidatus Nesterenkonia stercoripullorum</name>
    <dbReference type="NCBI Taxonomy" id="2838701"/>
    <lineage>
        <taxon>Bacteria</taxon>
        <taxon>Bacillati</taxon>
        <taxon>Actinomycetota</taxon>
        <taxon>Actinomycetes</taxon>
        <taxon>Micrococcales</taxon>
        <taxon>Micrococcaceae</taxon>
        <taxon>Nesterenkonia</taxon>
    </lineage>
</organism>
<evidence type="ECO:0000256" key="1">
    <source>
        <dbReference type="ARBA" id="ARBA00005384"/>
    </source>
</evidence>
<evidence type="ECO:0000259" key="6">
    <source>
        <dbReference type="PROSITE" id="PS50949"/>
    </source>
</evidence>
<dbReference type="SUPFAM" id="SSF53383">
    <property type="entry name" value="PLP-dependent transferases"/>
    <property type="match status" value="1"/>
</dbReference>
<reference evidence="7" key="1">
    <citation type="journal article" date="2021" name="PeerJ">
        <title>Extensive microbial diversity within the chicken gut microbiome revealed by metagenomics and culture.</title>
        <authorList>
            <person name="Gilroy R."/>
            <person name="Ravi A."/>
            <person name="Getino M."/>
            <person name="Pursley I."/>
            <person name="Horton D.L."/>
            <person name="Alikhan N.F."/>
            <person name="Baker D."/>
            <person name="Gharbi K."/>
            <person name="Hall N."/>
            <person name="Watson M."/>
            <person name="Adriaenssens E.M."/>
            <person name="Foster-Nyarko E."/>
            <person name="Jarju S."/>
            <person name="Secka A."/>
            <person name="Antonio M."/>
            <person name="Oren A."/>
            <person name="Chaudhuri R.R."/>
            <person name="La Ragione R."/>
            <person name="Hildebrand F."/>
            <person name="Pallen M.J."/>
        </authorList>
    </citation>
    <scope>NUCLEOTIDE SEQUENCE</scope>
    <source>
        <strain evidence="7">ChiHejej3B27-3195</strain>
    </source>
</reference>
<dbReference type="GO" id="GO:0003677">
    <property type="term" value="F:DNA binding"/>
    <property type="evidence" value="ECO:0007669"/>
    <property type="project" value="UniProtKB-KW"/>
</dbReference>
<dbReference type="CDD" id="cd07377">
    <property type="entry name" value="WHTH_GntR"/>
    <property type="match status" value="1"/>
</dbReference>
<dbReference type="Pfam" id="PF00392">
    <property type="entry name" value="GntR"/>
    <property type="match status" value="1"/>
</dbReference>
<reference evidence="7" key="2">
    <citation type="submission" date="2021-04" db="EMBL/GenBank/DDBJ databases">
        <authorList>
            <person name="Gilroy R."/>
        </authorList>
    </citation>
    <scope>NUCLEOTIDE SEQUENCE</scope>
    <source>
        <strain evidence="7">ChiHejej3B27-3195</strain>
    </source>
</reference>
<dbReference type="GO" id="GO:0003700">
    <property type="term" value="F:DNA-binding transcription factor activity"/>
    <property type="evidence" value="ECO:0007669"/>
    <property type="project" value="InterPro"/>
</dbReference>
<protein>
    <submittedName>
        <fullName evidence="7">PLP-dependent aminotransferase family protein</fullName>
    </submittedName>
</protein>
<sequence>MSELFFDIDKESTVPMYRQIAETMIDGIRHGTLSPKHALPSSRELADQLDVSRNTVNLAYQELMAQGYVASQERRGIFVTPDLTPELVPEPPPVDIEGEPGQGIDWSRRLPPPADANVPDLVKPASWFEAPYPFIVGQVENRSFPVRGWQRCLREAMYGPHLRQSVMDSSGVDDPYLVEMIRTRLLPSRGVDAAAEEIMITLGTQHGMHLVSNAVLGPGSRVLLEDPGYLDARHILLRSGAHIERLPVDGEGAVVPASLRGVELALLTPSHHCPTNVTLSRGRREQLLELAQESGTIVVEDDHDAEFRYHGQPSPSLKALDVHGHVVHLGSFSKFLAPGLRLGFLVGPAPLLEHLRRDMRYSVRHVPGQLQRAMALFLDSGDYHRALRLHREEMRRKWQLMTTAAEEVFPFPAGPFPPGGLTLWCQGPYGLDVAGVVEKAARRGVLLEAGEAFFSAPEASGRHDPASSFRLGYGAIPAQRIRPGMAVLADVLR</sequence>
<keyword evidence="2" id="KW-0663">Pyridoxal phosphate</keyword>
<dbReference type="PRINTS" id="PR00035">
    <property type="entry name" value="HTHGNTR"/>
</dbReference>
<comment type="similarity">
    <text evidence="1">In the C-terminal section; belongs to the class-I pyridoxal-phosphate-dependent aminotransferase family.</text>
</comment>
<dbReference type="InterPro" id="IPR000524">
    <property type="entry name" value="Tscrpt_reg_HTH_GntR"/>
</dbReference>
<keyword evidence="3" id="KW-0805">Transcription regulation</keyword>
<gene>
    <name evidence="7" type="ORF">H9871_05380</name>
</gene>
<dbReference type="GO" id="GO:0030170">
    <property type="term" value="F:pyridoxal phosphate binding"/>
    <property type="evidence" value="ECO:0007669"/>
    <property type="project" value="InterPro"/>
</dbReference>
<evidence type="ECO:0000313" key="8">
    <source>
        <dbReference type="Proteomes" id="UP000824151"/>
    </source>
</evidence>
<feature type="non-terminal residue" evidence="7">
    <location>
        <position position="493"/>
    </location>
</feature>
<dbReference type="InterPro" id="IPR036390">
    <property type="entry name" value="WH_DNA-bd_sf"/>
</dbReference>
<dbReference type="Pfam" id="PF00155">
    <property type="entry name" value="Aminotran_1_2"/>
    <property type="match status" value="1"/>
</dbReference>
<keyword evidence="4" id="KW-0238">DNA-binding</keyword>
<keyword evidence="7" id="KW-0808">Transferase</keyword>
<dbReference type="Proteomes" id="UP000824151">
    <property type="component" value="Unassembled WGS sequence"/>
</dbReference>
<comment type="caution">
    <text evidence="7">The sequence shown here is derived from an EMBL/GenBank/DDBJ whole genome shotgun (WGS) entry which is preliminary data.</text>
</comment>
<dbReference type="SMART" id="SM00345">
    <property type="entry name" value="HTH_GNTR"/>
    <property type="match status" value="1"/>
</dbReference>
<dbReference type="InterPro" id="IPR004839">
    <property type="entry name" value="Aminotransferase_I/II_large"/>
</dbReference>
<evidence type="ECO:0000256" key="2">
    <source>
        <dbReference type="ARBA" id="ARBA00022898"/>
    </source>
</evidence>
<dbReference type="Gene3D" id="1.10.10.10">
    <property type="entry name" value="Winged helix-like DNA-binding domain superfamily/Winged helix DNA-binding domain"/>
    <property type="match status" value="1"/>
</dbReference>
<dbReference type="InterPro" id="IPR036388">
    <property type="entry name" value="WH-like_DNA-bd_sf"/>
</dbReference>
<evidence type="ECO:0000256" key="4">
    <source>
        <dbReference type="ARBA" id="ARBA00023125"/>
    </source>
</evidence>
<dbReference type="AlphaFoldDB" id="A0A9D1S0E7"/>
<dbReference type="PANTHER" id="PTHR46577:SF1">
    <property type="entry name" value="HTH-TYPE TRANSCRIPTIONAL REGULATORY PROTEIN GABR"/>
    <property type="match status" value="1"/>
</dbReference>
<dbReference type="InterPro" id="IPR051446">
    <property type="entry name" value="HTH_trans_reg/aminotransferase"/>
</dbReference>
<dbReference type="PROSITE" id="PS50949">
    <property type="entry name" value="HTH_GNTR"/>
    <property type="match status" value="1"/>
</dbReference>
<evidence type="ECO:0000256" key="5">
    <source>
        <dbReference type="ARBA" id="ARBA00023163"/>
    </source>
</evidence>
<dbReference type="GO" id="GO:0008483">
    <property type="term" value="F:transaminase activity"/>
    <property type="evidence" value="ECO:0007669"/>
    <property type="project" value="UniProtKB-KW"/>
</dbReference>
<dbReference type="SUPFAM" id="SSF46785">
    <property type="entry name" value="Winged helix' DNA-binding domain"/>
    <property type="match status" value="1"/>
</dbReference>
<name>A0A9D1S0E7_9MICC</name>
<proteinExistence type="inferred from homology"/>